<dbReference type="HOGENOM" id="CLU_071220_1_0_2"/>
<dbReference type="RefSeq" id="WP_014053532.1">
    <property type="nucleotide sequence ID" value="NC_012028.1"/>
</dbReference>
<feature type="domain" description="Methanogenesis regulatory protein FilR1 middle" evidence="1">
    <location>
        <begin position="123"/>
        <end position="249"/>
    </location>
</feature>
<keyword evidence="4" id="KW-1185">Reference proteome</keyword>
<dbReference type="GeneID" id="7399045"/>
<evidence type="ECO:0008006" key="5">
    <source>
        <dbReference type="Google" id="ProtNLM"/>
    </source>
</evidence>
<organism evidence="3 4">
    <name type="scientific">Halorubrum lacusprofundi (strain ATCC 49239 / DSM 5036 / JCM 8891 / ACAM 34)</name>
    <dbReference type="NCBI Taxonomy" id="416348"/>
    <lineage>
        <taxon>Archaea</taxon>
        <taxon>Methanobacteriati</taxon>
        <taxon>Methanobacteriota</taxon>
        <taxon>Stenosarchaea group</taxon>
        <taxon>Halobacteria</taxon>
        <taxon>Halobacteriales</taxon>
        <taxon>Haloferacaceae</taxon>
        <taxon>Halorubrum</taxon>
    </lineage>
</organism>
<dbReference type="Pfam" id="PF25213">
    <property type="entry name" value="HVO_A0261_N"/>
    <property type="match status" value="1"/>
</dbReference>
<dbReference type="InterPro" id="IPR013561">
    <property type="entry name" value="FilR1_middle_dom"/>
</dbReference>
<reference evidence="3 4" key="1">
    <citation type="journal article" date="2016" name="Stand. Genomic Sci.">
        <title>Complete genome sequence of the Antarctic Halorubrum lacusprofundi type strain ACAM 34.</title>
        <authorList>
            <person name="Anderson I.J."/>
            <person name="DasSarma P."/>
            <person name="Lucas S."/>
            <person name="Copeland A."/>
            <person name="Lapidus A."/>
            <person name="Del Rio T.G."/>
            <person name="Tice H."/>
            <person name="Dalin E."/>
            <person name="Bruce D.C."/>
            <person name="Goodwin L."/>
            <person name="Pitluck S."/>
            <person name="Sims D."/>
            <person name="Brettin T.S."/>
            <person name="Detter J.C."/>
            <person name="Han C.S."/>
            <person name="Larimer F."/>
            <person name="Hauser L."/>
            <person name="Land M."/>
            <person name="Ivanova N."/>
            <person name="Richardson P."/>
            <person name="Cavicchioli R."/>
            <person name="DasSarma S."/>
            <person name="Woese C.R."/>
            <person name="Kyrpides N.C."/>
        </authorList>
    </citation>
    <scope>NUCLEOTIDE SEQUENCE [LARGE SCALE GENOMIC DNA]</scope>
    <source>
        <strain evidence="4">ATCC 49239 / DSM 5036 / JCM 8891 / ACAM 34</strain>
    </source>
</reference>
<protein>
    <recommendedName>
        <fullName evidence="5">Methanogenesis regulatory protein FilR1 middle domain-containing protein</fullName>
    </recommendedName>
</protein>
<evidence type="ECO:0000259" key="1">
    <source>
        <dbReference type="Pfam" id="PF08350"/>
    </source>
</evidence>
<evidence type="ECO:0000313" key="3">
    <source>
        <dbReference type="EMBL" id="ACM58614.1"/>
    </source>
</evidence>
<evidence type="ECO:0000259" key="2">
    <source>
        <dbReference type="Pfam" id="PF25213"/>
    </source>
</evidence>
<dbReference type="KEGG" id="hla:Hlac_3072"/>
<dbReference type="Pfam" id="PF08350">
    <property type="entry name" value="FilR1_middle"/>
    <property type="match status" value="1"/>
</dbReference>
<dbReference type="SUPFAM" id="SSF46785">
    <property type="entry name" value="Winged helix' DNA-binding domain"/>
    <property type="match status" value="1"/>
</dbReference>
<sequence>MSSPANDELATVLLKRYECLNALINHPQAKPELVDTLDMPRSTLDDVVRELEQADLVEYRDGDWYSTQSGRLACRAHRNYLDQLDNLGDVSSVLDFMDTDEEVSWAFIEGADTYETHSSIQDAVMTTLLDFVEVATDVRVVTPNVVAGYADRFYEMGISGRNATFEMIIPPEVHAWFHSTYPSISTDVLNDPDVDVLRASIPFSYGLSIFDHDRAGITIFTEQGIAGLIVNDTDDALSWAEKQYERVKQNADPILLRGGSIKHRINSSADRF</sequence>
<dbReference type="InterPro" id="IPR057527">
    <property type="entry name" value="HVO_A0261-like_N"/>
</dbReference>
<dbReference type="Proteomes" id="UP000000740">
    <property type="component" value="Chromosome 2"/>
</dbReference>
<dbReference type="InterPro" id="IPR036390">
    <property type="entry name" value="WH_DNA-bd_sf"/>
</dbReference>
<evidence type="ECO:0000313" key="4">
    <source>
        <dbReference type="Proteomes" id="UP000000740"/>
    </source>
</evidence>
<dbReference type="AlphaFoldDB" id="B9LVA1"/>
<gene>
    <name evidence="3" type="ordered locus">Hlac_3072</name>
</gene>
<accession>B9LVA1</accession>
<name>B9LVA1_HALLT</name>
<dbReference type="eggNOG" id="arCOG02809">
    <property type="taxonomic scope" value="Archaea"/>
</dbReference>
<dbReference type="EMBL" id="CP001366">
    <property type="protein sequence ID" value="ACM58614.1"/>
    <property type="molecule type" value="Genomic_DNA"/>
</dbReference>
<feature type="domain" description="HVO-A0261-like N-terminal" evidence="2">
    <location>
        <begin position="14"/>
        <end position="85"/>
    </location>
</feature>
<proteinExistence type="predicted"/>